<dbReference type="Pfam" id="PF01522">
    <property type="entry name" value="Polysacc_deac_1"/>
    <property type="match status" value="1"/>
</dbReference>
<dbReference type="GO" id="GO:0005975">
    <property type="term" value="P:carbohydrate metabolic process"/>
    <property type="evidence" value="ECO:0007669"/>
    <property type="project" value="InterPro"/>
</dbReference>
<dbReference type="RefSeq" id="WP_212691877.1">
    <property type="nucleotide sequence ID" value="NZ_CP058561.1"/>
</dbReference>
<evidence type="ECO:0000259" key="1">
    <source>
        <dbReference type="Pfam" id="PF01522"/>
    </source>
</evidence>
<dbReference type="KEGG" id="vgu:HYG85_00710"/>
<sequence>MKKQFFLVSLVILIVGISVSCKNNKVEAINYDVEYKSLVEAFSKGESSYKDCNDFYQNIKEDKITEAISELSGRMNSINDSKNNFALGKEKYLQEQWVESYKFLSNVIAEDEENYNEAVEKKNEIMSTYINEAEVLALGYYYDEAIAKLEEIAPYSKDDSSVNEKLNEYNTKKGELVLYEGEVRNIFFHSLIVFPELAFDGDFMQRGYNYWMTTVSEYKKMLEQMYERDYILIDINMVYETEYVDDKPVIKKKDLYLPKGKKPIILSLDDLNYYKYMEKDGFADRLVLDEDGNVATFTKLPDGGELVARDNDCVPITDVFVEEHPDFSFRGAKGVIGFTGYEGIMGYRTDLFDSPTFEEDFKTTKAIADKLKETGWRLGSHSYGHIDFQKKGITRVKKDTKQWNDEVIPIIGKTNLFIYPYGSSVKKDDERFKELQKYGFEVFWCVGGRGATLRYYDDFIFMDRCNLDGFKMNRGPKQLEDLFDIDYVYDKSRPKFE</sequence>
<dbReference type="Gene3D" id="3.20.20.370">
    <property type="entry name" value="Glycoside hydrolase/deacetylase"/>
    <property type="match status" value="1"/>
</dbReference>
<feature type="domain" description="NodB homology" evidence="1">
    <location>
        <begin position="362"/>
        <end position="442"/>
    </location>
</feature>
<accession>A0A8J8SA85</accession>
<proteinExistence type="predicted"/>
<dbReference type="GO" id="GO:0016810">
    <property type="term" value="F:hydrolase activity, acting on carbon-nitrogen (but not peptide) bonds"/>
    <property type="evidence" value="ECO:0007669"/>
    <property type="project" value="InterPro"/>
</dbReference>
<dbReference type="Proteomes" id="UP000677305">
    <property type="component" value="Chromosome"/>
</dbReference>
<organism evidence="2 3">
    <name type="scientific">Vallitalea guaymasensis</name>
    <dbReference type="NCBI Taxonomy" id="1185412"/>
    <lineage>
        <taxon>Bacteria</taxon>
        <taxon>Bacillati</taxon>
        <taxon>Bacillota</taxon>
        <taxon>Clostridia</taxon>
        <taxon>Lachnospirales</taxon>
        <taxon>Vallitaleaceae</taxon>
        <taxon>Vallitalea</taxon>
    </lineage>
</organism>
<protein>
    <submittedName>
        <fullName evidence="2">Polysaccharide deacetylase</fullName>
    </submittedName>
</protein>
<dbReference type="PROSITE" id="PS51257">
    <property type="entry name" value="PROKAR_LIPOPROTEIN"/>
    <property type="match status" value="1"/>
</dbReference>
<dbReference type="EMBL" id="CP058561">
    <property type="protein sequence ID" value="QUH27518.1"/>
    <property type="molecule type" value="Genomic_DNA"/>
</dbReference>
<evidence type="ECO:0000313" key="2">
    <source>
        <dbReference type="EMBL" id="QUH27518.1"/>
    </source>
</evidence>
<dbReference type="InterPro" id="IPR011330">
    <property type="entry name" value="Glyco_hydro/deAcase_b/a-brl"/>
</dbReference>
<reference evidence="2 3" key="1">
    <citation type="submission" date="2020-07" db="EMBL/GenBank/DDBJ databases">
        <title>Vallitalea guaymasensis genome.</title>
        <authorList>
            <person name="Postec A."/>
        </authorList>
    </citation>
    <scope>NUCLEOTIDE SEQUENCE [LARGE SCALE GENOMIC DNA]</scope>
    <source>
        <strain evidence="2 3">Ra1766G1</strain>
    </source>
</reference>
<name>A0A8J8SA85_9FIRM</name>
<dbReference type="InterPro" id="IPR002509">
    <property type="entry name" value="NODB_dom"/>
</dbReference>
<evidence type="ECO:0000313" key="3">
    <source>
        <dbReference type="Proteomes" id="UP000677305"/>
    </source>
</evidence>
<gene>
    <name evidence="2" type="ORF">HYG85_00710</name>
</gene>
<dbReference type="SUPFAM" id="SSF88713">
    <property type="entry name" value="Glycoside hydrolase/deacetylase"/>
    <property type="match status" value="1"/>
</dbReference>
<dbReference type="AlphaFoldDB" id="A0A8J8SA85"/>
<keyword evidence="3" id="KW-1185">Reference proteome</keyword>